<feature type="region of interest" description="Disordered" evidence="3">
    <location>
        <begin position="909"/>
        <end position="991"/>
    </location>
</feature>
<feature type="compositionally biased region" description="Acidic residues" evidence="3">
    <location>
        <begin position="19"/>
        <end position="28"/>
    </location>
</feature>
<dbReference type="GO" id="GO:0005737">
    <property type="term" value="C:cytoplasm"/>
    <property type="evidence" value="ECO:0007669"/>
    <property type="project" value="TreeGrafter"/>
</dbReference>
<keyword evidence="5" id="KW-1185">Reference proteome</keyword>
<feature type="region of interest" description="Disordered" evidence="3">
    <location>
        <begin position="773"/>
        <end position="828"/>
    </location>
</feature>
<feature type="region of interest" description="Disordered" evidence="3">
    <location>
        <begin position="1322"/>
        <end position="1356"/>
    </location>
</feature>
<feature type="compositionally biased region" description="Basic and acidic residues" evidence="3">
    <location>
        <begin position="100"/>
        <end position="112"/>
    </location>
</feature>
<feature type="region of interest" description="Disordered" evidence="3">
    <location>
        <begin position="875"/>
        <end position="894"/>
    </location>
</feature>
<organism evidence="4 5">
    <name type="scientific">Pelobates cultripes</name>
    <name type="common">Western spadefoot toad</name>
    <dbReference type="NCBI Taxonomy" id="61616"/>
    <lineage>
        <taxon>Eukaryota</taxon>
        <taxon>Metazoa</taxon>
        <taxon>Chordata</taxon>
        <taxon>Craniata</taxon>
        <taxon>Vertebrata</taxon>
        <taxon>Euteleostomi</taxon>
        <taxon>Amphibia</taxon>
        <taxon>Batrachia</taxon>
        <taxon>Anura</taxon>
        <taxon>Pelobatoidea</taxon>
        <taxon>Pelobatidae</taxon>
        <taxon>Pelobates</taxon>
    </lineage>
</organism>
<dbReference type="PANTHER" id="PTHR24200">
    <property type="entry name" value="TOUCAN, ISOFORM A"/>
    <property type="match status" value="1"/>
</dbReference>
<accession>A0AAD1R6T4</accession>
<dbReference type="PANTHER" id="PTHR24200:SF14">
    <property type="entry name" value="MICROTUBULE-ASSOCIATED TUMOR SUPPRESSOR CANDIDATE 2"/>
    <property type="match status" value="1"/>
</dbReference>
<dbReference type="Proteomes" id="UP001295444">
    <property type="component" value="Chromosome 01"/>
</dbReference>
<dbReference type="InterPro" id="IPR051293">
    <property type="entry name" value="MTUS1/CCDC69"/>
</dbReference>
<feature type="region of interest" description="Disordered" evidence="3">
    <location>
        <begin position="711"/>
        <end position="732"/>
    </location>
</feature>
<gene>
    <name evidence="4" type="ORF">PECUL_23A019219</name>
</gene>
<feature type="compositionally biased region" description="Polar residues" evidence="3">
    <location>
        <begin position="1"/>
        <end position="14"/>
    </location>
</feature>
<feature type="compositionally biased region" description="Basic and acidic residues" evidence="3">
    <location>
        <begin position="716"/>
        <end position="730"/>
    </location>
</feature>
<proteinExistence type="predicted"/>
<protein>
    <recommendedName>
        <fullName evidence="6">Microtubule-associated tumor suppressor candidate 2</fullName>
    </recommendedName>
</protein>
<evidence type="ECO:0000313" key="4">
    <source>
        <dbReference type="EMBL" id="CAH2225142.1"/>
    </source>
</evidence>
<feature type="coiled-coil region" evidence="2">
    <location>
        <begin position="1043"/>
        <end position="1118"/>
    </location>
</feature>
<reference evidence="4" key="1">
    <citation type="submission" date="2022-03" db="EMBL/GenBank/DDBJ databases">
        <authorList>
            <person name="Alioto T."/>
            <person name="Alioto T."/>
            <person name="Gomez Garrido J."/>
        </authorList>
    </citation>
    <scope>NUCLEOTIDE SEQUENCE</scope>
</reference>
<feature type="compositionally biased region" description="Low complexity" evidence="3">
    <location>
        <begin position="773"/>
        <end position="784"/>
    </location>
</feature>
<feature type="coiled-coil region" evidence="2">
    <location>
        <begin position="1192"/>
        <end position="1314"/>
    </location>
</feature>
<dbReference type="GO" id="GO:0005634">
    <property type="term" value="C:nucleus"/>
    <property type="evidence" value="ECO:0007669"/>
    <property type="project" value="TreeGrafter"/>
</dbReference>
<dbReference type="GO" id="GO:0008017">
    <property type="term" value="F:microtubule binding"/>
    <property type="evidence" value="ECO:0007669"/>
    <property type="project" value="TreeGrafter"/>
</dbReference>
<sequence>MSTSLVPNKSCCTKQQDNSNEDQNDNESEASLGDSNANQIFPGTRTRDQVEVSSNVVKTEIFSNWKTENLHSTSLHYGLESPGRGLSLSDSRPHSPTNKDLNKGYMTDDTKESLKPHIPHVQTQLNIKSNSHDRSLLIPLNRACDSSFGTYSNNTGNISPSERFKGLSLAKSGIPSTKSESFVKDHISPSPLLDSPSKYVQSIEPSNYGIRANTDASAPVDRLYGLLSHTLNNTSEEKKIVFYSKPPTSDANFSEFPSGERIISQMNKQSTSQHPSNTDHHSRLTLKPQEISSIAEAQFYQGQVNIPSELIDAKYTQTKGIGLHRADHILPTDMAGSKREHMSVTPFSPPCGLMSRSQSNRALKQGDTFLCSSPIIPDSNKSAIKHDENAGDTLHNEPKIQYSQDCDHPDTNSHVMGSLKNKESLSKPVIRKITSFSEPLENKTYLNKDRASDDYIYQGGDTNTFSSSHMTSLKDKTSLVESKKTVVGRKHQTDVLKGNMKECHKDSADYFIRPPTPSSPVTAVNINDQRTASPSNIKDFSTAHVDRLSPSTVLPPTESTQLFNISPKATSKTLCNSGIPKPILIHSKTSTANQGDVESNCNEKTEEPVEAGHTGLTLSLPIESSLIVPKPKHVRPKIITYIRRNPQAVDRIPFGQMSIPFGAPTCTTPIPKEHEILSSDGKTSSTLLDKYKADIQKPRLFSAGLMVSGIQPPGHHSLEETGDRSRKDDFSSPFAHYEVPPSFYRSTMILKPQLGLGAVSRLPSAKSRILIASQRSSSSSITQQDHLRATGSVNNTDISEDVKKDSITNGAKSNLPKPCQPSLRPPGYSRLPAGKLAAFGFVRSSSVSSLSSNQSNESIQSDHNRALNAGTSFANEEQCTQKTTLPSRDMPKGTSRTVLQVCSSTAVPRRSLLPSPKTTISPAGSKKDTSKEQDIIKPTISSPKRQVSSTTKQHSPGHHHKVRPTTSKNGYAAKPEIQTRESERQGMQKLKEKYDEQSKKLLVVQEELKKASCGFVVFAVTTQYFFKKNEVCLMKEKELAVELATIRDEVANNTAHCEKLQKEKEELEIKFDNEVRKLERLQQEELQVLKERLQVQSNEEMEHLREEQIIQLTRLRSQHQEQIENLGAVHESTLSELKYNHSTAINSMHDDHERRVHELKESHEYEKKLIEDSFEKLRLSLQDQVDTLTFQNHSLRDRAKRFEEALMKNTNEQFEIALAPYRHLDEDLNSVKQVLEIKNQLIHQQEKRIMELEKLAEINVILEERIQVLQQQNEDLKARIDQNVAVTRQLSAENANLHESVEKESKEKKRLSRTNEELVWKLQTAESMSPVKMPSSPIKQSTSGPLSPAKVSSSPR</sequence>
<evidence type="ECO:0000256" key="2">
    <source>
        <dbReference type="SAM" id="Coils"/>
    </source>
</evidence>
<feature type="compositionally biased region" description="Polar residues" evidence="3">
    <location>
        <begin position="88"/>
        <end position="99"/>
    </location>
</feature>
<evidence type="ECO:0000256" key="1">
    <source>
        <dbReference type="ARBA" id="ARBA00023054"/>
    </source>
</evidence>
<feature type="region of interest" description="Disordered" evidence="3">
    <location>
        <begin position="79"/>
        <end position="112"/>
    </location>
</feature>
<name>A0AAD1R6T4_PELCU</name>
<feature type="compositionally biased region" description="Basic and acidic residues" evidence="3">
    <location>
        <begin position="925"/>
        <end position="935"/>
    </location>
</feature>
<feature type="compositionally biased region" description="Polar residues" evidence="3">
    <location>
        <begin position="1337"/>
        <end position="1356"/>
    </location>
</feature>
<evidence type="ECO:0000313" key="5">
    <source>
        <dbReference type="Proteomes" id="UP001295444"/>
    </source>
</evidence>
<feature type="compositionally biased region" description="Polar residues" evidence="3">
    <location>
        <begin position="875"/>
        <end position="886"/>
    </location>
</feature>
<evidence type="ECO:0008006" key="6">
    <source>
        <dbReference type="Google" id="ProtNLM"/>
    </source>
</evidence>
<dbReference type="EMBL" id="OW240912">
    <property type="protein sequence ID" value="CAH2225142.1"/>
    <property type="molecule type" value="Genomic_DNA"/>
</dbReference>
<feature type="compositionally biased region" description="Basic and acidic residues" evidence="3">
    <location>
        <begin position="977"/>
        <end position="991"/>
    </location>
</feature>
<keyword evidence="1 2" id="KW-0175">Coiled coil</keyword>
<feature type="region of interest" description="Disordered" evidence="3">
    <location>
        <begin position="1"/>
        <end position="51"/>
    </location>
</feature>
<evidence type="ECO:0000256" key="3">
    <source>
        <dbReference type="SAM" id="MobiDB-lite"/>
    </source>
</evidence>
<feature type="compositionally biased region" description="Polar residues" evidence="3">
    <location>
        <begin position="939"/>
        <end position="954"/>
    </location>
</feature>